<evidence type="ECO:0000256" key="7">
    <source>
        <dbReference type="ARBA" id="ARBA00022842"/>
    </source>
</evidence>
<dbReference type="PANTHER" id="PTHR10192">
    <property type="entry name" value="MOLYBDOPTERIN BIOSYNTHESIS PROTEIN"/>
    <property type="match status" value="1"/>
</dbReference>
<gene>
    <name evidence="11" type="ORF">MNB_SV-12-1936</name>
</gene>
<dbReference type="GO" id="GO:0046872">
    <property type="term" value="F:metal ion binding"/>
    <property type="evidence" value="ECO:0007669"/>
    <property type="project" value="UniProtKB-KW"/>
</dbReference>
<dbReference type="NCBIfam" id="TIGR00177">
    <property type="entry name" value="molyb_syn"/>
    <property type="match status" value="1"/>
</dbReference>
<evidence type="ECO:0000256" key="6">
    <source>
        <dbReference type="ARBA" id="ARBA00022723"/>
    </source>
</evidence>
<dbReference type="CDD" id="cd00887">
    <property type="entry name" value="MoeA"/>
    <property type="match status" value="1"/>
</dbReference>
<protein>
    <recommendedName>
        <fullName evidence="3">molybdopterin molybdotransferase</fullName>
        <ecNumber evidence="3">2.10.1.1</ecNumber>
    </recommendedName>
</protein>
<dbReference type="InterPro" id="IPR005110">
    <property type="entry name" value="MoeA_linker/N"/>
</dbReference>
<keyword evidence="5" id="KW-0808">Transferase</keyword>
<sequence length="405" mass="44652">MVTIDKALETIYSTVTQKSRHIIPIEESIGSISSRSYKASFDLPRFDNSAMDGYAVKLADSGKEVKVREITYAGDAPQESFVEGEAIKIMTGAPTPNGCEAIVPIEDIEKTPQGIILPTNIKKNAMIRWKGEDIKSGKTFINSNEKITAYSLALLSSQGITHIEVFRKPKVVIFSTGEELKAHYEKIESHQLYNSNAPMFYGRAKELGCDVSYISSSGDTVEELKLSIEEAIDTDLILTSGGVSVGDKDFTIQAFTELGMETLFSKVNIKPGKPTTFGKLGDCFVINLPGNPLASMVNFEMFVKPTILKLSGTKSFYHSVITTKMRDNHKVKAGKYTVILGEWDGDSFAPLSNQKPGMVSPLEKADGMIVTKPEVSGLEKSQEVRMIPIKIDFQSDKKRDFFIEV</sequence>
<evidence type="ECO:0000313" key="11">
    <source>
        <dbReference type="EMBL" id="SFV66292.1"/>
    </source>
</evidence>
<dbReference type="InterPro" id="IPR001453">
    <property type="entry name" value="MoaB/Mog_dom"/>
</dbReference>
<keyword evidence="8" id="KW-0501">Molybdenum cofactor biosynthesis</keyword>
<comment type="pathway">
    <text evidence="2">Cofactor biosynthesis; molybdopterin biosynthesis.</text>
</comment>
<dbReference type="GO" id="GO:0005829">
    <property type="term" value="C:cytosol"/>
    <property type="evidence" value="ECO:0007669"/>
    <property type="project" value="TreeGrafter"/>
</dbReference>
<accession>A0A1W1CKR0</accession>
<dbReference type="SMART" id="SM00852">
    <property type="entry name" value="MoCF_biosynth"/>
    <property type="match status" value="1"/>
</dbReference>
<dbReference type="Pfam" id="PF00994">
    <property type="entry name" value="MoCF_biosynth"/>
    <property type="match status" value="1"/>
</dbReference>
<keyword evidence="4" id="KW-0500">Molybdenum</keyword>
<name>A0A1W1CKR0_9ZZZZ</name>
<dbReference type="SUPFAM" id="SSF63867">
    <property type="entry name" value="MoeA C-terminal domain-like"/>
    <property type="match status" value="1"/>
</dbReference>
<dbReference type="Gene3D" id="2.40.340.10">
    <property type="entry name" value="MoeA, C-terminal, domain IV"/>
    <property type="match status" value="1"/>
</dbReference>
<dbReference type="InterPro" id="IPR036425">
    <property type="entry name" value="MoaB/Mog-like_dom_sf"/>
</dbReference>
<dbReference type="EMBL" id="FPHE01000151">
    <property type="protein sequence ID" value="SFV66292.1"/>
    <property type="molecule type" value="Genomic_DNA"/>
</dbReference>
<evidence type="ECO:0000256" key="3">
    <source>
        <dbReference type="ARBA" id="ARBA00013269"/>
    </source>
</evidence>
<dbReference type="GO" id="GO:0006777">
    <property type="term" value="P:Mo-molybdopterin cofactor biosynthetic process"/>
    <property type="evidence" value="ECO:0007669"/>
    <property type="project" value="UniProtKB-KW"/>
</dbReference>
<reference evidence="11" key="1">
    <citation type="submission" date="2016-10" db="EMBL/GenBank/DDBJ databases">
        <authorList>
            <person name="de Groot N.N."/>
        </authorList>
    </citation>
    <scope>NUCLEOTIDE SEQUENCE</scope>
</reference>
<evidence type="ECO:0000256" key="4">
    <source>
        <dbReference type="ARBA" id="ARBA00022505"/>
    </source>
</evidence>
<comment type="cofactor">
    <cofactor evidence="1">
        <name>Mg(2+)</name>
        <dbReference type="ChEBI" id="CHEBI:18420"/>
    </cofactor>
</comment>
<dbReference type="GO" id="GO:0061599">
    <property type="term" value="F:molybdopterin molybdotransferase activity"/>
    <property type="evidence" value="ECO:0007669"/>
    <property type="project" value="UniProtKB-EC"/>
</dbReference>
<dbReference type="Pfam" id="PF03453">
    <property type="entry name" value="MoeA_N"/>
    <property type="match status" value="1"/>
</dbReference>
<dbReference type="InterPro" id="IPR036688">
    <property type="entry name" value="MoeA_C_domain_IV_sf"/>
</dbReference>
<proteinExistence type="predicted"/>
<dbReference type="AlphaFoldDB" id="A0A1W1CKR0"/>
<dbReference type="SUPFAM" id="SSF53218">
    <property type="entry name" value="Molybdenum cofactor biosynthesis proteins"/>
    <property type="match status" value="1"/>
</dbReference>
<evidence type="ECO:0000256" key="5">
    <source>
        <dbReference type="ARBA" id="ARBA00022679"/>
    </source>
</evidence>
<dbReference type="FunFam" id="3.40.980.10:FF:000004">
    <property type="entry name" value="Molybdopterin molybdenumtransferase"/>
    <property type="match status" value="1"/>
</dbReference>
<keyword evidence="6" id="KW-0479">Metal-binding</keyword>
<dbReference type="Gene3D" id="3.90.105.10">
    <property type="entry name" value="Molybdopterin biosynthesis moea protein, domain 2"/>
    <property type="match status" value="1"/>
</dbReference>
<dbReference type="Gene3D" id="3.40.980.10">
    <property type="entry name" value="MoaB/Mog-like domain"/>
    <property type="match status" value="1"/>
</dbReference>
<feature type="domain" description="MoaB/Mog" evidence="10">
    <location>
        <begin position="172"/>
        <end position="309"/>
    </location>
</feature>
<dbReference type="SUPFAM" id="SSF63882">
    <property type="entry name" value="MoeA N-terminal region -like"/>
    <property type="match status" value="1"/>
</dbReference>
<organism evidence="11">
    <name type="scientific">hydrothermal vent metagenome</name>
    <dbReference type="NCBI Taxonomy" id="652676"/>
    <lineage>
        <taxon>unclassified sequences</taxon>
        <taxon>metagenomes</taxon>
        <taxon>ecological metagenomes</taxon>
    </lineage>
</organism>
<evidence type="ECO:0000259" key="10">
    <source>
        <dbReference type="SMART" id="SM00852"/>
    </source>
</evidence>
<dbReference type="InterPro" id="IPR038987">
    <property type="entry name" value="MoeA-like"/>
</dbReference>
<evidence type="ECO:0000256" key="1">
    <source>
        <dbReference type="ARBA" id="ARBA00001946"/>
    </source>
</evidence>
<dbReference type="Gene3D" id="2.170.190.11">
    <property type="entry name" value="Molybdopterin biosynthesis moea protein, domain 3"/>
    <property type="match status" value="1"/>
</dbReference>
<evidence type="ECO:0000256" key="2">
    <source>
        <dbReference type="ARBA" id="ARBA00005046"/>
    </source>
</evidence>
<dbReference type="EC" id="2.10.1.1" evidence="3"/>
<evidence type="ECO:0000256" key="9">
    <source>
        <dbReference type="ARBA" id="ARBA00047317"/>
    </source>
</evidence>
<dbReference type="InterPro" id="IPR036135">
    <property type="entry name" value="MoeA_linker/N_sf"/>
</dbReference>
<evidence type="ECO:0000256" key="8">
    <source>
        <dbReference type="ARBA" id="ARBA00023150"/>
    </source>
</evidence>
<keyword evidence="7" id="KW-0460">Magnesium</keyword>
<comment type="catalytic activity">
    <reaction evidence="9">
        <text>adenylyl-molybdopterin + molybdate = Mo-molybdopterin + AMP + H(+)</text>
        <dbReference type="Rhea" id="RHEA:35047"/>
        <dbReference type="ChEBI" id="CHEBI:15378"/>
        <dbReference type="ChEBI" id="CHEBI:36264"/>
        <dbReference type="ChEBI" id="CHEBI:62727"/>
        <dbReference type="ChEBI" id="CHEBI:71302"/>
        <dbReference type="ChEBI" id="CHEBI:456215"/>
        <dbReference type="EC" id="2.10.1.1"/>
    </reaction>
</comment>
<dbReference type="PANTHER" id="PTHR10192:SF5">
    <property type="entry name" value="GEPHYRIN"/>
    <property type="match status" value="1"/>
</dbReference>